<protein>
    <recommendedName>
        <fullName evidence="5">Dol-P-Glc:Glc(2)Man(9)GlcNAc(2)-PP-Dol alpha-1,2-glucosyltransferase</fullName>
        <ecNumber evidence="4">2.4.1.256</ecNumber>
    </recommendedName>
</protein>
<evidence type="ECO:0000313" key="17">
    <source>
        <dbReference type="Proteomes" id="UP000607653"/>
    </source>
</evidence>
<reference evidence="16 17" key="1">
    <citation type="journal article" date="2020" name="Mol. Biol. Evol.">
        <title>Distinct Expression and Methylation Patterns for Genes with Different Fates following a Single Whole-Genome Duplication in Flowering Plants.</title>
        <authorList>
            <person name="Shi T."/>
            <person name="Rahmani R.S."/>
            <person name="Gugger P.F."/>
            <person name="Wang M."/>
            <person name="Li H."/>
            <person name="Zhang Y."/>
            <person name="Li Z."/>
            <person name="Wang Q."/>
            <person name="Van de Peer Y."/>
            <person name="Marchal K."/>
            <person name="Chen J."/>
        </authorList>
    </citation>
    <scope>NUCLEOTIDE SEQUENCE [LARGE SCALE GENOMIC DNA]</scope>
    <source>
        <tissue evidence="16">Leaf</tissue>
    </source>
</reference>
<comment type="caution">
    <text evidence="16">The sequence shown here is derived from an EMBL/GenBank/DDBJ whole genome shotgun (WGS) entry which is preliminary data.</text>
</comment>
<keyword evidence="10 14" id="KW-1133">Transmembrane helix</keyword>
<keyword evidence="17" id="KW-1185">Reference proteome</keyword>
<dbReference type="AlphaFoldDB" id="A0A822ZNZ6"/>
<evidence type="ECO:0000256" key="7">
    <source>
        <dbReference type="ARBA" id="ARBA00022679"/>
    </source>
</evidence>
<evidence type="ECO:0000256" key="15">
    <source>
        <dbReference type="SAM" id="SignalP"/>
    </source>
</evidence>
<feature type="signal peptide" evidence="15">
    <location>
        <begin position="1"/>
        <end position="20"/>
    </location>
</feature>
<evidence type="ECO:0000256" key="4">
    <source>
        <dbReference type="ARBA" id="ARBA00011967"/>
    </source>
</evidence>
<evidence type="ECO:0000256" key="11">
    <source>
        <dbReference type="ARBA" id="ARBA00023136"/>
    </source>
</evidence>
<dbReference type="EC" id="2.4.1.256" evidence="4"/>
<comment type="similarity">
    <text evidence="3">Belongs to the ALG10 glucosyltransferase family.</text>
</comment>
<keyword evidence="15" id="KW-0732">Signal</keyword>
<feature type="chain" id="PRO_5032602941" description="Dol-P-Glc:Glc(2)Man(9)GlcNAc(2)-PP-Dol alpha-1,2-glucosyltransferase" evidence="15">
    <location>
        <begin position="21"/>
        <end position="175"/>
    </location>
</feature>
<dbReference type="PANTHER" id="PTHR12989:SF10">
    <property type="entry name" value="DOL-P-GLC:GLC(2)MAN(9)GLCNAC(2)-PP-DOL ALPHA-1,2-GLUCOSYLTRANSFERASE-RELATED"/>
    <property type="match status" value="1"/>
</dbReference>
<keyword evidence="7" id="KW-0808">Transferase</keyword>
<dbReference type="InterPro" id="IPR016900">
    <property type="entry name" value="Alg10"/>
</dbReference>
<name>A0A822ZNZ6_NELNU</name>
<feature type="transmembrane region" description="Helical" evidence="14">
    <location>
        <begin position="59"/>
        <end position="77"/>
    </location>
</feature>
<evidence type="ECO:0000256" key="14">
    <source>
        <dbReference type="SAM" id="Phobius"/>
    </source>
</evidence>
<evidence type="ECO:0000256" key="5">
    <source>
        <dbReference type="ARBA" id="ARBA00018512"/>
    </source>
</evidence>
<evidence type="ECO:0000256" key="9">
    <source>
        <dbReference type="ARBA" id="ARBA00022824"/>
    </source>
</evidence>
<evidence type="ECO:0000256" key="13">
    <source>
        <dbReference type="ARBA" id="ARBA00048064"/>
    </source>
</evidence>
<keyword evidence="11 14" id="KW-0472">Membrane</keyword>
<dbReference type="Proteomes" id="UP000607653">
    <property type="component" value="Unassembled WGS sequence"/>
</dbReference>
<evidence type="ECO:0000256" key="6">
    <source>
        <dbReference type="ARBA" id="ARBA00022676"/>
    </source>
</evidence>
<keyword evidence="9" id="KW-0256">Endoplasmic reticulum</keyword>
<dbReference type="GO" id="GO:0005789">
    <property type="term" value="C:endoplasmic reticulum membrane"/>
    <property type="evidence" value="ECO:0007669"/>
    <property type="project" value="UniProtKB-SubCell"/>
</dbReference>
<comment type="subcellular location">
    <subcellularLocation>
        <location evidence="1">Endoplasmic reticulum membrane</location>
        <topology evidence="1">Multi-pass membrane protein</topology>
    </subcellularLocation>
</comment>
<accession>A0A822ZNZ6</accession>
<gene>
    <name evidence="16" type="ORF">HUJ06_003319</name>
</gene>
<dbReference type="Pfam" id="PF04922">
    <property type="entry name" value="DIE2_ALG10"/>
    <property type="match status" value="1"/>
</dbReference>
<sequence length="175" mass="20009">MGRVAVAVIVSLWVIPITLMVNHIVPEPYMDEIFHIPQAQQYCRGNFRSWDPMITTPPGLYYLSLAHVALFPSMLWLRSSSSFSDLCSTAILRSSNGALTIICAMLLFEMLVHLRPDLDERKATLYTVVLALYPLHWFFSFLYYTDVASLTVVLSMYLACLKKHYHFSSLVKKPV</sequence>
<evidence type="ECO:0000256" key="8">
    <source>
        <dbReference type="ARBA" id="ARBA00022692"/>
    </source>
</evidence>
<dbReference type="EMBL" id="DUZY01000007">
    <property type="protein sequence ID" value="DAD45089.1"/>
    <property type="molecule type" value="Genomic_DNA"/>
</dbReference>
<comment type="catalytic activity">
    <reaction evidence="13">
        <text>an alpha-D-Glc-(1-&gt;3)-alpha-D-Glc-(1-&gt;3)-alpha-D-Man-(1-&gt;2)-alpha-D-Man-(1-&gt;2)-alpha-D-Man-(1-&gt;3)-[alpha-D-Man-(1-&gt;2)-alpha-D-Man-(1-&gt;3)-[alpha-D-Man-(1-&gt;2)-alpha-D-Man-(1-&gt;6)]-alpha-D-Man-(1-&gt;6)]-beta-D-Man-(1-&gt;4)-beta-D-GlcNAc-(1-&gt;4)-alpha-D-GlcNAc-diphospho-di-trans,poly-cis-dolichol + a di-trans,poly-cis-dolichyl beta-D-glucosyl phosphate = a alpha-D-Glc-(1-&gt;2)-alpha-D-Glc-(1-&gt;3)-alpha-D-Glc-(1-&gt;3)-alpha-D-Man-(1-&gt;2)-alpha-D-Man-(1-&gt;2)-alpha-D-Man-(1-&gt;3)-[alpha-D-Man-(1-&gt;2)-alpha-D-Man-(1-&gt;3)-[alpha-D-Man-(1-&gt;2)-alpha-D-Man-(1-&gt;6)]-alpha-D-Man-(1-&gt;6)]-beta-D-Man-(1-&gt;4)-beta-D-GlcNAc-(1-&gt;4)-alpha-D-GlcNAc-diphospho-di-trans,poly-cis-dolichol + a di-trans,poly-cis-dolichyl phosphate + H(+)</text>
        <dbReference type="Rhea" id="RHEA:29543"/>
        <dbReference type="Rhea" id="RHEA-COMP:19498"/>
        <dbReference type="Rhea" id="RHEA-COMP:19502"/>
        <dbReference type="Rhea" id="RHEA-COMP:19512"/>
        <dbReference type="Rhea" id="RHEA-COMP:19522"/>
        <dbReference type="ChEBI" id="CHEBI:15378"/>
        <dbReference type="ChEBI" id="CHEBI:57525"/>
        <dbReference type="ChEBI" id="CHEBI:57683"/>
        <dbReference type="ChEBI" id="CHEBI:132522"/>
        <dbReference type="ChEBI" id="CHEBI:132523"/>
        <dbReference type="EC" id="2.4.1.256"/>
    </reaction>
    <physiologicalReaction direction="left-to-right" evidence="13">
        <dbReference type="Rhea" id="RHEA:29544"/>
    </physiologicalReaction>
</comment>
<evidence type="ECO:0000256" key="1">
    <source>
        <dbReference type="ARBA" id="ARBA00004477"/>
    </source>
</evidence>
<evidence type="ECO:0000256" key="3">
    <source>
        <dbReference type="ARBA" id="ARBA00010600"/>
    </source>
</evidence>
<comment type="pathway">
    <text evidence="2">Protein modification; protein glycosylation.</text>
</comment>
<evidence type="ECO:0000256" key="12">
    <source>
        <dbReference type="ARBA" id="ARBA00044727"/>
    </source>
</evidence>
<organism evidence="16 17">
    <name type="scientific">Nelumbo nucifera</name>
    <name type="common">Sacred lotus</name>
    <dbReference type="NCBI Taxonomy" id="4432"/>
    <lineage>
        <taxon>Eukaryota</taxon>
        <taxon>Viridiplantae</taxon>
        <taxon>Streptophyta</taxon>
        <taxon>Embryophyta</taxon>
        <taxon>Tracheophyta</taxon>
        <taxon>Spermatophyta</taxon>
        <taxon>Magnoliopsida</taxon>
        <taxon>Proteales</taxon>
        <taxon>Nelumbonaceae</taxon>
        <taxon>Nelumbo</taxon>
    </lineage>
</organism>
<evidence type="ECO:0000313" key="16">
    <source>
        <dbReference type="EMBL" id="DAD45089.1"/>
    </source>
</evidence>
<dbReference type="GO" id="GO:0106073">
    <property type="term" value="F:dolichyl pyrophosphate Glc2Man9GlcNAc2 alpha-1,2-glucosyltransferase activity"/>
    <property type="evidence" value="ECO:0007669"/>
    <property type="project" value="UniProtKB-EC"/>
</dbReference>
<keyword evidence="6" id="KW-0328">Glycosyltransferase</keyword>
<proteinExistence type="inferred from homology"/>
<feature type="transmembrane region" description="Helical" evidence="14">
    <location>
        <begin position="135"/>
        <end position="160"/>
    </location>
</feature>
<evidence type="ECO:0000256" key="2">
    <source>
        <dbReference type="ARBA" id="ARBA00004922"/>
    </source>
</evidence>
<dbReference type="PANTHER" id="PTHR12989">
    <property type="entry name" value="ALPHA-1,2-GLUCOSYLTRANSFERASE ALG10"/>
    <property type="match status" value="1"/>
</dbReference>
<feature type="transmembrane region" description="Helical" evidence="14">
    <location>
        <begin position="98"/>
        <end position="115"/>
    </location>
</feature>
<keyword evidence="8 14" id="KW-0812">Transmembrane</keyword>
<dbReference type="GO" id="GO:0006488">
    <property type="term" value="P:dolichol-linked oligosaccharide biosynthetic process"/>
    <property type="evidence" value="ECO:0007669"/>
    <property type="project" value="InterPro"/>
</dbReference>
<evidence type="ECO:0000256" key="10">
    <source>
        <dbReference type="ARBA" id="ARBA00022989"/>
    </source>
</evidence>
<comment type="function">
    <text evidence="12">Dol-P-Glc:Glc(2)Man(9)GlcNAc(2)-PP-Dol alpha-1,2-glucosyltransferase that operates in the biosynthetic pathway of dolichol-linked oligosaccharides, the glycan precursors employed in protein asparagine (N)-glycosylation. The assembly of dolichol-linked oligosaccharides begins on the cytosolic side of the endoplasmic reticulum membrane and finishes in its lumen. The sequential addition of sugars to dolichol pyrophosphate produces dolichol-linked oligosaccharides containing fourteen sugars, including two GlcNAcs, nine mannoses and three glucoses. Once assembled, the oligosaccharide is transferred from the lipid to nascent proteins by oligosaccharyltransferases. In the lumen of the endoplasmic reticulum, adds the third and last glucose residue from dolichyl phosphate glucose (Dol-P-Glc) onto the lipid-linked oligosaccharide intermediate Glc(2)Man(9)GlcNAc(2)-PP-Dol to produce Glc(3)Man(9)GlcNAc(2)-PP-Dol.</text>
</comment>